<proteinExistence type="predicted"/>
<organism evidence="1 2">
    <name type="scientific">Zalerion maritima</name>
    <dbReference type="NCBI Taxonomy" id="339359"/>
    <lineage>
        <taxon>Eukaryota</taxon>
        <taxon>Fungi</taxon>
        <taxon>Dikarya</taxon>
        <taxon>Ascomycota</taxon>
        <taxon>Pezizomycotina</taxon>
        <taxon>Sordariomycetes</taxon>
        <taxon>Lulworthiomycetidae</taxon>
        <taxon>Lulworthiales</taxon>
        <taxon>Lulworthiaceae</taxon>
        <taxon>Zalerion</taxon>
    </lineage>
</organism>
<gene>
    <name evidence="1" type="ORF">MKZ38_003630</name>
</gene>
<accession>A0AAD5RNP4</accession>
<comment type="caution">
    <text evidence="1">The sequence shown here is derived from an EMBL/GenBank/DDBJ whole genome shotgun (WGS) entry which is preliminary data.</text>
</comment>
<protein>
    <submittedName>
        <fullName evidence="1">Uncharacterized protein</fullName>
    </submittedName>
</protein>
<keyword evidence="2" id="KW-1185">Reference proteome</keyword>
<dbReference type="AlphaFoldDB" id="A0AAD5RNP4"/>
<evidence type="ECO:0000313" key="2">
    <source>
        <dbReference type="Proteomes" id="UP001201980"/>
    </source>
</evidence>
<dbReference type="EMBL" id="JAKWBI020000216">
    <property type="protein sequence ID" value="KAJ2898810.1"/>
    <property type="molecule type" value="Genomic_DNA"/>
</dbReference>
<reference evidence="1" key="1">
    <citation type="submission" date="2022-07" db="EMBL/GenBank/DDBJ databases">
        <title>Draft genome sequence of Zalerion maritima ATCC 34329, a (micro)plastics degrading marine fungus.</title>
        <authorList>
            <person name="Paco A."/>
            <person name="Goncalves M.F.M."/>
            <person name="Rocha-Santos T.A.P."/>
            <person name="Alves A."/>
        </authorList>
    </citation>
    <scope>NUCLEOTIDE SEQUENCE</scope>
    <source>
        <strain evidence="1">ATCC 34329</strain>
    </source>
</reference>
<dbReference type="Proteomes" id="UP001201980">
    <property type="component" value="Unassembled WGS sequence"/>
</dbReference>
<name>A0AAD5RNP4_9PEZI</name>
<evidence type="ECO:0000313" key="1">
    <source>
        <dbReference type="EMBL" id="KAJ2898810.1"/>
    </source>
</evidence>
<sequence length="167" mass="17565">MVPAIPSIPGKDHSPGIRNAASQLAPSIAPFVATQLKRIAITVTVGVPIKYLSLSRGRPTALGETVDVVGQRNALAATAFHGIMDNASQPPSGLTSIHNAAAQGRRIPTARTFLHSPIMPQGAKHPLPSGVLLHSLRDNARESVKSYRLTRVAKDTGETMTKASIIA</sequence>